<accession>A0A1B6NSD3</accession>
<reference evidence="1" key="1">
    <citation type="submission" date="2013-11" db="EMBL/GenBank/DDBJ databases">
        <title>Microbial diversity, functional groups and degradation webs in Northern and Southern Mediterranean and Red Sea marine crude oil polluted sites.</title>
        <authorList>
            <person name="Daffonchio D."/>
            <person name="Mapelli F."/>
            <person name="Ferrer M."/>
            <person name="Richter M."/>
            <person name="Cherif A."/>
            <person name="Malkawi H.I."/>
            <person name="Yakimov M.M."/>
            <person name="Abdel-Fattah Y.R."/>
            <person name="Blaghen M."/>
            <person name="Golyshin P.N."/>
            <person name="Kalogerakis N."/>
            <person name="Boon N."/>
            <person name="Magagnini M."/>
            <person name="Fava F."/>
        </authorList>
    </citation>
    <scope>NUCLEOTIDE SEQUENCE</scope>
</reference>
<comment type="caution">
    <text evidence="1">The sequence shown here is derived from an EMBL/GenBank/DDBJ whole genome shotgun (WGS) entry which is preliminary data.</text>
</comment>
<organism evidence="1">
    <name type="scientific">marine sediment metagenome</name>
    <dbReference type="NCBI Taxonomy" id="412755"/>
    <lineage>
        <taxon>unclassified sequences</taxon>
        <taxon>metagenomes</taxon>
        <taxon>ecological metagenomes</taxon>
    </lineage>
</organism>
<name>A0A1B6NSD3_9ZZZZ</name>
<protein>
    <submittedName>
        <fullName evidence="1">Uncharacterized protein</fullName>
    </submittedName>
</protein>
<dbReference type="EMBL" id="AYSL01001196">
    <property type="protein sequence ID" value="KTF06369.1"/>
    <property type="molecule type" value="Genomic_DNA"/>
</dbReference>
<proteinExistence type="predicted"/>
<sequence>PTKYTTEEKKKNDFEKAKHTKYNVNLRAGYIL</sequence>
<feature type="non-terminal residue" evidence="1">
    <location>
        <position position="1"/>
    </location>
</feature>
<gene>
    <name evidence="1" type="ORF">MGSAQ_002136</name>
</gene>
<evidence type="ECO:0000313" key="1">
    <source>
        <dbReference type="EMBL" id="KTF06369.1"/>
    </source>
</evidence>
<dbReference type="AlphaFoldDB" id="A0A1B6NSD3"/>